<evidence type="ECO:0000313" key="2">
    <source>
        <dbReference type="EMBL" id="OJG83899.1"/>
    </source>
</evidence>
<accession>A0A1L8WSB2</accession>
<proteinExistence type="predicted"/>
<keyword evidence="1" id="KW-0472">Membrane</keyword>
<dbReference type="Pfam" id="PF17255">
    <property type="entry name" value="EbsA"/>
    <property type="match status" value="1"/>
</dbReference>
<dbReference type="AlphaFoldDB" id="A0A1L8WSB2"/>
<comment type="caution">
    <text evidence="2">The sequence shown here is derived from an EMBL/GenBank/DDBJ whole genome shotgun (WGS) entry which is preliminary data.</text>
</comment>
<keyword evidence="3" id="KW-1185">Reference proteome</keyword>
<evidence type="ECO:0000256" key="1">
    <source>
        <dbReference type="SAM" id="Phobius"/>
    </source>
</evidence>
<dbReference type="InterPro" id="IPR020215">
    <property type="entry name" value="EbsA-like"/>
</dbReference>
<dbReference type="EMBL" id="JXLB01000001">
    <property type="protein sequence ID" value="OJG83899.1"/>
    <property type="molecule type" value="Genomic_DNA"/>
</dbReference>
<dbReference type="Proteomes" id="UP000182152">
    <property type="component" value="Unassembled WGS sequence"/>
</dbReference>
<feature type="transmembrane region" description="Helical" evidence="1">
    <location>
        <begin position="12"/>
        <end position="33"/>
    </location>
</feature>
<gene>
    <name evidence="2" type="ORF">RV14_GL000076</name>
</gene>
<sequence>MKKIIRWQPEWAQTIIYWSLSLMILFFSLILSLENTKPYWKSNLVMGIFLIFLFLGYRRSFILTTHSIKIRYAAFWKDQQITVQDIDAVIPVQCGIKVKYVGEKEHTFYFMQKEAQMSFLAYYNEKEQTKKKLEENRGKKFFR</sequence>
<keyword evidence="1" id="KW-0812">Transmembrane</keyword>
<evidence type="ECO:0000313" key="3">
    <source>
        <dbReference type="Proteomes" id="UP000182152"/>
    </source>
</evidence>
<dbReference type="OrthoDB" id="2233065at2"/>
<keyword evidence="1" id="KW-1133">Transmembrane helix</keyword>
<name>A0A1L8WSB2_9ENTE</name>
<dbReference type="STRING" id="150033.RV14_GL000076"/>
<evidence type="ECO:0008006" key="4">
    <source>
        <dbReference type="Google" id="ProtNLM"/>
    </source>
</evidence>
<protein>
    <recommendedName>
        <fullName evidence="4">EbsA protein</fullName>
    </recommendedName>
</protein>
<dbReference type="RefSeq" id="WP_071854379.1">
    <property type="nucleotide sequence ID" value="NZ_JBCLRY010000001.1"/>
</dbReference>
<feature type="transmembrane region" description="Helical" evidence="1">
    <location>
        <begin position="39"/>
        <end position="57"/>
    </location>
</feature>
<organism evidence="2 3">
    <name type="scientific">Enterococcus ratti</name>
    <dbReference type="NCBI Taxonomy" id="150033"/>
    <lineage>
        <taxon>Bacteria</taxon>
        <taxon>Bacillati</taxon>
        <taxon>Bacillota</taxon>
        <taxon>Bacilli</taxon>
        <taxon>Lactobacillales</taxon>
        <taxon>Enterococcaceae</taxon>
        <taxon>Enterococcus</taxon>
    </lineage>
</organism>
<reference evidence="2 3" key="1">
    <citation type="submission" date="2014-12" db="EMBL/GenBank/DDBJ databases">
        <title>Draft genome sequences of 29 type strains of Enterococci.</title>
        <authorList>
            <person name="Zhong Z."/>
            <person name="Sun Z."/>
            <person name="Liu W."/>
            <person name="Zhang W."/>
            <person name="Zhang H."/>
        </authorList>
    </citation>
    <scope>NUCLEOTIDE SEQUENCE [LARGE SCALE GENOMIC DNA]</scope>
    <source>
        <strain evidence="2 3">DSM 15687</strain>
    </source>
</reference>